<evidence type="ECO:0000256" key="1">
    <source>
        <dbReference type="SAM" id="MobiDB-lite"/>
    </source>
</evidence>
<evidence type="ECO:0000313" key="2">
    <source>
        <dbReference type="EMBL" id="MBK1644712.1"/>
    </source>
</evidence>
<protein>
    <submittedName>
        <fullName evidence="2">Uncharacterized protein</fullName>
    </submittedName>
</protein>
<sequence length="76" mass="7934">MHLSVTGGHSVLPSWAEPLETDDPGVTSSATLLCFVRTNELIVHHLTVASPTQPITVATFGAGDGEAAARTRRGSH</sequence>
<name>A0A9X0WHB7_9GAMM</name>
<dbReference type="EMBL" id="NRSD01000006">
    <property type="protein sequence ID" value="MBK1644712.1"/>
    <property type="molecule type" value="Genomic_DNA"/>
</dbReference>
<keyword evidence="3" id="KW-1185">Reference proteome</keyword>
<gene>
    <name evidence="2" type="ORF">CKO25_08640</name>
</gene>
<comment type="caution">
    <text evidence="2">The sequence shown here is derived from an EMBL/GenBank/DDBJ whole genome shotgun (WGS) entry which is preliminary data.</text>
</comment>
<evidence type="ECO:0000313" key="3">
    <source>
        <dbReference type="Proteomes" id="UP001138802"/>
    </source>
</evidence>
<feature type="region of interest" description="Disordered" evidence="1">
    <location>
        <begin position="1"/>
        <end position="23"/>
    </location>
</feature>
<organism evidence="2 3">
    <name type="scientific">Thiocapsa imhoffii</name>
    <dbReference type="NCBI Taxonomy" id="382777"/>
    <lineage>
        <taxon>Bacteria</taxon>
        <taxon>Pseudomonadati</taxon>
        <taxon>Pseudomonadota</taxon>
        <taxon>Gammaproteobacteria</taxon>
        <taxon>Chromatiales</taxon>
        <taxon>Chromatiaceae</taxon>
        <taxon>Thiocapsa</taxon>
    </lineage>
</organism>
<reference evidence="2 3" key="1">
    <citation type="journal article" date="2020" name="Microorganisms">
        <title>Osmotic Adaptation and Compatible Solute Biosynthesis of Phototrophic Bacteria as Revealed from Genome Analyses.</title>
        <authorList>
            <person name="Imhoff J.F."/>
            <person name="Rahn T."/>
            <person name="Kunzel S."/>
            <person name="Keller A."/>
            <person name="Neulinger S.C."/>
        </authorList>
    </citation>
    <scope>NUCLEOTIDE SEQUENCE [LARGE SCALE GENOMIC DNA]</scope>
    <source>
        <strain evidence="2 3">DSM 21303</strain>
    </source>
</reference>
<accession>A0A9X0WHB7</accession>
<dbReference type="Proteomes" id="UP001138802">
    <property type="component" value="Unassembled WGS sequence"/>
</dbReference>
<proteinExistence type="predicted"/>
<dbReference type="AlphaFoldDB" id="A0A9X0WHB7"/>